<dbReference type="RefSeq" id="WP_189444969.1">
    <property type="nucleotide sequence ID" value="NZ_BMZI01000005.1"/>
</dbReference>
<dbReference type="Gene3D" id="1.10.10.60">
    <property type="entry name" value="Homeodomain-like"/>
    <property type="match status" value="1"/>
</dbReference>
<protein>
    <submittedName>
        <fullName evidence="2">Mu phage middle operon regulator Mor</fullName>
    </submittedName>
</protein>
<comment type="caution">
    <text evidence="2">The sequence shown here is derived from an EMBL/GenBank/DDBJ whole genome shotgun (WGS) entry which is preliminary data.</text>
</comment>
<evidence type="ECO:0000313" key="2">
    <source>
        <dbReference type="EMBL" id="GHB24246.1"/>
    </source>
</evidence>
<sequence>MADNLDMFPDVPDDALERMTDPEILKKWPQGLTDILVVIEAAYRRHGDDDETARARAFRAVRALAHFHGGHSFYLPKGDRLEIALRDREIFECHNGANVSQLARRHQLTEVQVYSILAEQRKLARDRLQPGLF</sequence>
<dbReference type="Proteomes" id="UP000646745">
    <property type="component" value="Unassembled WGS sequence"/>
</dbReference>
<dbReference type="PANTHER" id="PTHR37812">
    <property type="entry name" value="MU-LIKE PROPHAGE FLUMU PROTEIN C"/>
    <property type="match status" value="1"/>
</dbReference>
<evidence type="ECO:0000313" key="3">
    <source>
        <dbReference type="Proteomes" id="UP000646745"/>
    </source>
</evidence>
<dbReference type="EMBL" id="BMZI01000005">
    <property type="protein sequence ID" value="GHB24246.1"/>
    <property type="molecule type" value="Genomic_DNA"/>
</dbReference>
<dbReference type="SUPFAM" id="SSF46689">
    <property type="entry name" value="Homeodomain-like"/>
    <property type="match status" value="1"/>
</dbReference>
<dbReference type="InterPro" id="IPR014875">
    <property type="entry name" value="Mor_transcription_activator"/>
</dbReference>
<reference evidence="3" key="1">
    <citation type="journal article" date="2019" name="Int. J. Syst. Evol. Microbiol.">
        <title>The Global Catalogue of Microorganisms (GCM) 10K type strain sequencing project: providing services to taxonomists for standard genome sequencing and annotation.</title>
        <authorList>
            <consortium name="The Broad Institute Genomics Platform"/>
            <consortium name="The Broad Institute Genome Sequencing Center for Infectious Disease"/>
            <person name="Wu L."/>
            <person name="Ma J."/>
        </authorList>
    </citation>
    <scope>NUCLEOTIDE SEQUENCE [LARGE SCALE GENOMIC DNA]</scope>
    <source>
        <strain evidence="3">KCTC 32998</strain>
    </source>
</reference>
<keyword evidence="3" id="KW-1185">Reference proteome</keyword>
<dbReference type="InterPro" id="IPR052411">
    <property type="entry name" value="c-mor_Regulatory_Protein"/>
</dbReference>
<proteinExistence type="predicted"/>
<dbReference type="PANTHER" id="PTHR37812:SF1">
    <property type="entry name" value="MU-LIKE PROPHAGE FLUMU PROTEIN C"/>
    <property type="match status" value="1"/>
</dbReference>
<name>A0ABQ3E5Z2_9GAMM</name>
<dbReference type="Pfam" id="PF08765">
    <property type="entry name" value="Mor"/>
    <property type="match status" value="1"/>
</dbReference>
<dbReference type="InterPro" id="IPR009057">
    <property type="entry name" value="Homeodomain-like_sf"/>
</dbReference>
<gene>
    <name evidence="2" type="primary">mor</name>
    <name evidence="2" type="ORF">GCM10009038_24160</name>
</gene>
<accession>A0ABQ3E5Z2</accession>
<organism evidence="2 3">
    <name type="scientific">Salinicola rhizosphaerae</name>
    <dbReference type="NCBI Taxonomy" id="1443141"/>
    <lineage>
        <taxon>Bacteria</taxon>
        <taxon>Pseudomonadati</taxon>
        <taxon>Pseudomonadota</taxon>
        <taxon>Gammaproteobacteria</taxon>
        <taxon>Oceanospirillales</taxon>
        <taxon>Halomonadaceae</taxon>
        <taxon>Salinicola</taxon>
    </lineage>
</organism>
<feature type="domain" description="Mor transcription activator" evidence="1">
    <location>
        <begin position="26"/>
        <end position="132"/>
    </location>
</feature>
<evidence type="ECO:0000259" key="1">
    <source>
        <dbReference type="Pfam" id="PF08765"/>
    </source>
</evidence>